<sequence length="250" mass="24270">MGVHPSGAARRGLRAGPGARLLPARPLGGRAGSAPAVGGRLPTTGRRAGTERRFVSRSPGRVTGVCAGVGARPGVAADEVLDLIAVALARLVPRSGPGCVVPGVPSGVPPAVEAIATVAARAAEPGLLEVARRLGVPLRDWPAASLVGVAGVRPSARVLAAVGTPSVAEAAALLTAGPGAALLVSRLVSPGGRCTVALAAPPAREHERDDEGHGERDGDRDRWDGAGGGAPGGGAIGGPTGGGAGSATPR</sequence>
<feature type="domain" description="CobE/GbiG C-terminal" evidence="2">
    <location>
        <begin position="66"/>
        <end position="199"/>
    </location>
</feature>
<keyword evidence="4" id="KW-1185">Reference proteome</keyword>
<dbReference type="AlphaFoldDB" id="A0A7W3TBV9"/>
<dbReference type="Proteomes" id="UP000538929">
    <property type="component" value="Unassembled WGS sequence"/>
</dbReference>
<feature type="region of interest" description="Disordered" evidence="1">
    <location>
        <begin position="199"/>
        <end position="250"/>
    </location>
</feature>
<dbReference type="SUPFAM" id="SSF159664">
    <property type="entry name" value="CobE/GbiG C-terminal domain-like"/>
    <property type="match status" value="1"/>
</dbReference>
<dbReference type="PANTHER" id="PTHR37477">
    <property type="entry name" value="COBALT-PRECORRIN-5A HYDROLASE"/>
    <property type="match status" value="1"/>
</dbReference>
<dbReference type="EMBL" id="VKHT01000098">
    <property type="protein sequence ID" value="MBB0243615.1"/>
    <property type="molecule type" value="Genomic_DNA"/>
</dbReference>
<reference evidence="4" key="1">
    <citation type="submission" date="2019-10" db="EMBL/GenBank/DDBJ databases">
        <title>Streptomyces sp. nov., a novel actinobacterium isolated from alkaline environment.</title>
        <authorList>
            <person name="Golinska P."/>
        </authorList>
    </citation>
    <scope>NUCLEOTIDE SEQUENCE [LARGE SCALE GENOMIC DNA]</scope>
    <source>
        <strain evidence="4">DSM 42118</strain>
    </source>
</reference>
<dbReference type="InterPro" id="IPR052553">
    <property type="entry name" value="CbiG_hydrolase"/>
</dbReference>
<dbReference type="PANTHER" id="PTHR37477:SF1">
    <property type="entry name" value="COBALT-PRECORRIN-5A HYDROLASE"/>
    <property type="match status" value="1"/>
</dbReference>
<accession>A0A7W3TBV9</accession>
<feature type="compositionally biased region" description="Gly residues" evidence="1">
    <location>
        <begin position="225"/>
        <end position="250"/>
    </location>
</feature>
<gene>
    <name evidence="3" type="ORF">FNQ90_05690</name>
</gene>
<name>A0A7W3TBV9_9ACTN</name>
<dbReference type="Gene3D" id="3.30.420.180">
    <property type="entry name" value="CobE/GbiG C-terminal domain"/>
    <property type="match status" value="1"/>
</dbReference>
<feature type="region of interest" description="Disordered" evidence="1">
    <location>
        <begin position="1"/>
        <end position="54"/>
    </location>
</feature>
<evidence type="ECO:0000313" key="3">
    <source>
        <dbReference type="EMBL" id="MBB0243615.1"/>
    </source>
</evidence>
<dbReference type="InterPro" id="IPR036518">
    <property type="entry name" value="CobE/GbiG_C_sf"/>
</dbReference>
<comment type="caution">
    <text evidence="3">The sequence shown here is derived from an EMBL/GenBank/DDBJ whole genome shotgun (WGS) entry which is preliminary data.</text>
</comment>
<dbReference type="Pfam" id="PF01890">
    <property type="entry name" value="CbiG_C"/>
    <property type="match status" value="1"/>
</dbReference>
<dbReference type="InterPro" id="IPR002750">
    <property type="entry name" value="CobE/GbiG_C"/>
</dbReference>
<feature type="compositionally biased region" description="Low complexity" evidence="1">
    <location>
        <begin position="7"/>
        <end position="28"/>
    </location>
</feature>
<evidence type="ECO:0000313" key="4">
    <source>
        <dbReference type="Proteomes" id="UP000538929"/>
    </source>
</evidence>
<dbReference type="GO" id="GO:0009236">
    <property type="term" value="P:cobalamin biosynthetic process"/>
    <property type="evidence" value="ECO:0007669"/>
    <property type="project" value="InterPro"/>
</dbReference>
<evidence type="ECO:0000259" key="2">
    <source>
        <dbReference type="Pfam" id="PF01890"/>
    </source>
</evidence>
<evidence type="ECO:0000256" key="1">
    <source>
        <dbReference type="SAM" id="MobiDB-lite"/>
    </source>
</evidence>
<protein>
    <recommendedName>
        <fullName evidence="2">CobE/GbiG C-terminal domain-containing protein</fullName>
    </recommendedName>
</protein>
<proteinExistence type="predicted"/>
<organism evidence="3 4">
    <name type="scientific">Streptomyces alkaliphilus</name>
    <dbReference type="NCBI Taxonomy" id="1472722"/>
    <lineage>
        <taxon>Bacteria</taxon>
        <taxon>Bacillati</taxon>
        <taxon>Actinomycetota</taxon>
        <taxon>Actinomycetes</taxon>
        <taxon>Kitasatosporales</taxon>
        <taxon>Streptomycetaceae</taxon>
        <taxon>Streptomyces</taxon>
    </lineage>
</organism>
<feature type="compositionally biased region" description="Basic and acidic residues" evidence="1">
    <location>
        <begin position="203"/>
        <end position="224"/>
    </location>
</feature>